<feature type="compositionally biased region" description="Basic and acidic residues" evidence="3">
    <location>
        <begin position="607"/>
        <end position="625"/>
    </location>
</feature>
<feature type="region of interest" description="Disordered" evidence="3">
    <location>
        <begin position="90"/>
        <end position="147"/>
    </location>
</feature>
<dbReference type="InterPro" id="IPR009057">
    <property type="entry name" value="Homeodomain-like_sf"/>
</dbReference>
<gene>
    <name evidence="6" type="primary">LOC113732187</name>
</gene>
<evidence type="ECO:0000256" key="2">
    <source>
        <dbReference type="PROSITE-ProRule" id="PRU00035"/>
    </source>
</evidence>
<feature type="compositionally biased region" description="Low complexity" evidence="3">
    <location>
        <begin position="586"/>
        <end position="606"/>
    </location>
</feature>
<sequence length="745" mass="81182">MYYAYAIWVKENIMSNAADVDTKELIWSTWEELLLASAVKRHGLKDWDTVARELQNRHRHRSSSSLPPTLFTAQICKNKFKHLRRRFTNNHRSASNNTAVTAGAGGVGGGGGESENNELPREAQSDDDDENDGLGGGGGGGGGGEGDCFPWLEELRKLRVAELKQEVHRYDLSIRSLQMKVKTMEEEREKSLREDDDQHDDVKKPDLDEEVKQERSENDKNDGKDPPEMVAGKFLSGDNDENMSYNESNSTESKRAGLKVEPKNEPAEAEPESESKPVGEEVSCNDSSASQERGKGGGDSRELRDSVGEDESKEGTKESSDVQSSASLLTRKRRRRGVDGGGGGGGDGVAVLSPATAPIKREGGVGGAVKSEPSAFGFLDKIRSHKHGSVFERRLESQKTEKYKSTIRRHVDLEIVQARIDDGSYTSCFLKFYKDLFLLFTNAIVFFPKSSPEALAAQELRQLVLKELKNASSGPSPQPSLPAKPKPKPEVERSDSLLAKHKSTNPIFFSRKRSSISAKASSSSANNAEKQRTNEKAVINSKTLIKSPLSTSTNDDEDSSKLKLKEKPVTGARSMRRSSKGRPNVSKPEPTPNSSNNKSSSSQQPGSKDKGDKAEAAKGDKKKSEAIASTKKSGAADFLKRMKKNSPTKGTLVEALKSSRENNSNKGGRKDQPKKKVDERKDGPARRSGGGGGGRKHVKEESSPLKKNAGRPPKKGKDVVVTGGKRGREGGEGEGSSKRPKKRSR</sequence>
<organism evidence="5 6">
    <name type="scientific">Coffea arabica</name>
    <name type="common">Arabian coffee</name>
    <dbReference type="NCBI Taxonomy" id="13443"/>
    <lineage>
        <taxon>Eukaryota</taxon>
        <taxon>Viridiplantae</taxon>
        <taxon>Streptophyta</taxon>
        <taxon>Embryophyta</taxon>
        <taxon>Tracheophyta</taxon>
        <taxon>Spermatophyta</taxon>
        <taxon>Magnoliopsida</taxon>
        <taxon>eudicotyledons</taxon>
        <taxon>Gunneridae</taxon>
        <taxon>Pentapetalae</taxon>
        <taxon>asterids</taxon>
        <taxon>lamiids</taxon>
        <taxon>Gentianales</taxon>
        <taxon>Rubiaceae</taxon>
        <taxon>Ixoroideae</taxon>
        <taxon>Gardenieae complex</taxon>
        <taxon>Bertiereae - Coffeeae clade</taxon>
        <taxon>Coffeeae</taxon>
        <taxon>Coffea</taxon>
    </lineage>
</organism>
<dbReference type="Pfam" id="PF00249">
    <property type="entry name" value="Myb_DNA-binding"/>
    <property type="match status" value="1"/>
</dbReference>
<dbReference type="CDD" id="cd04369">
    <property type="entry name" value="Bromodomain"/>
    <property type="match status" value="1"/>
</dbReference>
<name>A0A6P6WGH7_COFAR</name>
<dbReference type="Gene3D" id="1.20.920.10">
    <property type="entry name" value="Bromodomain-like"/>
    <property type="match status" value="1"/>
</dbReference>
<evidence type="ECO:0000313" key="6">
    <source>
        <dbReference type="RefSeq" id="XP_027113641.1"/>
    </source>
</evidence>
<feature type="domain" description="Bromo" evidence="4">
    <location>
        <begin position="383"/>
        <end position="454"/>
    </location>
</feature>
<feature type="compositionally biased region" description="Basic and acidic residues" evidence="3">
    <location>
        <begin position="182"/>
        <end position="193"/>
    </location>
</feature>
<dbReference type="PANTHER" id="PTHR37888">
    <property type="entry name" value="DNA-BINDING BROMODOMAIN-CONTAINING PROTEIN"/>
    <property type="match status" value="1"/>
</dbReference>
<evidence type="ECO:0000259" key="4">
    <source>
        <dbReference type="PROSITE" id="PS50014"/>
    </source>
</evidence>
<feature type="compositionally biased region" description="Gly residues" evidence="3">
    <location>
        <begin position="133"/>
        <end position="146"/>
    </location>
</feature>
<feature type="compositionally biased region" description="Basic and acidic residues" evidence="3">
    <location>
        <begin position="252"/>
        <end position="266"/>
    </location>
</feature>
<feature type="compositionally biased region" description="Polar residues" evidence="3">
    <location>
        <begin position="242"/>
        <end position="251"/>
    </location>
</feature>
<dbReference type="PROSITE" id="PS50014">
    <property type="entry name" value="BROMODOMAIN_2"/>
    <property type="match status" value="1"/>
</dbReference>
<dbReference type="InterPro" id="IPR001005">
    <property type="entry name" value="SANT/Myb"/>
</dbReference>
<protein>
    <recommendedName>
        <fullName evidence="4">Bromo domain-containing protein</fullName>
    </recommendedName>
</protein>
<feature type="compositionally biased region" description="Polar residues" evidence="3">
    <location>
        <begin position="540"/>
        <end position="553"/>
    </location>
</feature>
<dbReference type="InterPro" id="IPR001487">
    <property type="entry name" value="Bromodomain"/>
</dbReference>
<dbReference type="CDD" id="cd00167">
    <property type="entry name" value="SANT"/>
    <property type="match status" value="1"/>
</dbReference>
<feature type="compositionally biased region" description="Basic and acidic residues" evidence="3">
    <location>
        <begin position="200"/>
        <end position="227"/>
    </location>
</feature>
<feature type="compositionally biased region" description="Gly residues" evidence="3">
    <location>
        <begin position="103"/>
        <end position="113"/>
    </location>
</feature>
<accession>A0A6P6WGH7</accession>
<dbReference type="Pfam" id="PF00439">
    <property type="entry name" value="Bromodomain"/>
    <property type="match status" value="1"/>
</dbReference>
<feature type="region of interest" description="Disordered" evidence="3">
    <location>
        <begin position="182"/>
        <end position="352"/>
    </location>
</feature>
<evidence type="ECO:0000256" key="3">
    <source>
        <dbReference type="SAM" id="MobiDB-lite"/>
    </source>
</evidence>
<feature type="region of interest" description="Disordered" evidence="3">
    <location>
        <begin position="509"/>
        <end position="745"/>
    </location>
</feature>
<reference evidence="5" key="1">
    <citation type="journal article" date="2025" name="Foods">
        <title>Unveiling the Microbial Signatures of Arabica Coffee Cherries: Insights into Ripeness Specific Diversity, Functional Traits, and Implications for Quality and Safety.</title>
        <authorList>
            <consortium name="RefSeq"/>
            <person name="Tenea G.N."/>
            <person name="Cifuentes V."/>
            <person name="Reyes P."/>
            <person name="Cevallos-Vallejos M."/>
        </authorList>
    </citation>
    <scope>NUCLEOTIDE SEQUENCE [LARGE SCALE GENOMIC DNA]</scope>
</reference>
<dbReference type="Proteomes" id="UP001652660">
    <property type="component" value="Chromosome 2c"/>
</dbReference>
<feature type="compositionally biased region" description="Low complexity" evidence="3">
    <location>
        <begin position="515"/>
        <end position="528"/>
    </location>
</feature>
<proteinExistence type="predicted"/>
<dbReference type="Gene3D" id="1.10.10.60">
    <property type="entry name" value="Homeodomain-like"/>
    <property type="match status" value="1"/>
</dbReference>
<reference evidence="6" key="2">
    <citation type="submission" date="2025-08" db="UniProtKB">
        <authorList>
            <consortium name="RefSeq"/>
        </authorList>
    </citation>
    <scope>IDENTIFICATION</scope>
    <source>
        <tissue evidence="6">Leaves</tissue>
    </source>
</reference>
<feature type="region of interest" description="Disordered" evidence="3">
    <location>
        <begin position="470"/>
        <end position="497"/>
    </location>
</feature>
<evidence type="ECO:0000256" key="1">
    <source>
        <dbReference type="ARBA" id="ARBA00023117"/>
    </source>
</evidence>
<feature type="compositionally biased region" description="Basic and acidic residues" evidence="3">
    <location>
        <begin position="668"/>
        <end position="685"/>
    </location>
</feature>
<dbReference type="SUPFAM" id="SSF46689">
    <property type="entry name" value="Homeodomain-like"/>
    <property type="match status" value="1"/>
</dbReference>
<dbReference type="SMART" id="SM00297">
    <property type="entry name" value="BROMO"/>
    <property type="match status" value="1"/>
</dbReference>
<dbReference type="OrthoDB" id="1742084at2759"/>
<feature type="compositionally biased region" description="Basic and acidic residues" evidence="3">
    <location>
        <begin position="559"/>
        <end position="568"/>
    </location>
</feature>
<dbReference type="SUPFAM" id="SSF47370">
    <property type="entry name" value="Bromodomain"/>
    <property type="match status" value="1"/>
</dbReference>
<keyword evidence="1 2" id="KW-0103">Bromodomain</keyword>
<keyword evidence="5" id="KW-1185">Reference proteome</keyword>
<dbReference type="AlphaFoldDB" id="A0A6P6WGH7"/>
<dbReference type="RefSeq" id="XP_027113641.1">
    <property type="nucleotide sequence ID" value="XM_027257840.2"/>
</dbReference>
<feature type="compositionally biased region" description="Gly residues" evidence="3">
    <location>
        <begin position="339"/>
        <end position="348"/>
    </location>
</feature>
<feature type="compositionally biased region" description="Basic and acidic residues" evidence="3">
    <location>
        <begin position="726"/>
        <end position="737"/>
    </location>
</feature>
<dbReference type="PANTHER" id="PTHR37888:SF11">
    <property type="entry name" value="DNA-BINDING BROMODOMAIN-CONTAINING PROTEIN"/>
    <property type="match status" value="1"/>
</dbReference>
<feature type="compositionally biased region" description="Basic and acidic residues" evidence="3">
    <location>
        <begin position="292"/>
        <end position="307"/>
    </location>
</feature>
<dbReference type="SMART" id="SM00717">
    <property type="entry name" value="SANT"/>
    <property type="match status" value="1"/>
</dbReference>
<evidence type="ECO:0000313" key="5">
    <source>
        <dbReference type="Proteomes" id="UP001652660"/>
    </source>
</evidence>
<dbReference type="GeneID" id="113732187"/>
<dbReference type="InterPro" id="IPR036427">
    <property type="entry name" value="Bromodomain-like_sf"/>
</dbReference>